<dbReference type="GO" id="GO:0008843">
    <property type="term" value="F:endochitinase activity"/>
    <property type="evidence" value="ECO:0007669"/>
    <property type="project" value="UniProtKB-EC"/>
</dbReference>
<reference evidence="1" key="1">
    <citation type="submission" date="2011-09" db="EMBL/GenBank/DDBJ databases">
        <title>Molecular cloning and expression of endochitinase in Trichoderma spp.</title>
        <authorList>
            <person name="Sharma P."/>
            <person name="Deep S."/>
            <person name="Sharma M."/>
            <person name="Saravanan K."/>
            <person name="Ramesh R."/>
        </authorList>
    </citation>
    <scope>NUCLEOTIDE SEQUENCE</scope>
</reference>
<protein>
    <submittedName>
        <fullName evidence="1">Endochitinase</fullName>
        <ecNumber evidence="1">3.2.1.14</ecNumber>
    </submittedName>
</protein>
<accession>H6V799</accession>
<feature type="non-terminal residue" evidence="1">
    <location>
        <position position="128"/>
    </location>
</feature>
<feature type="non-terminal residue" evidence="1">
    <location>
        <position position="1"/>
    </location>
</feature>
<gene>
    <name evidence="1" type="primary">ech-42</name>
</gene>
<dbReference type="EC" id="3.2.1.14" evidence="1"/>
<evidence type="ECO:0000313" key="1">
    <source>
        <dbReference type="EMBL" id="AFA50590.1"/>
    </source>
</evidence>
<keyword evidence="1" id="KW-0326">Glycosidase</keyword>
<dbReference type="EMBL" id="JN798188">
    <property type="protein sequence ID" value="AFA50590.1"/>
    <property type="molecule type" value="Genomic_DNA"/>
</dbReference>
<sequence length="128" mass="13962">SGMQSLVSLSIPLTWSAKRSLTSRISATSTTLSHRRTTAMILAARSSLEAGRTVSGTTRFFPRPALHYGRSFESTNGIGQTYKWNLESGFISTEGVPASKIVLGMPIAICLPTRPNPNFHHTTPIRLF</sequence>
<name>H6V799_TRIHA</name>
<keyword evidence="1" id="KW-0378">Hydrolase</keyword>
<organism evidence="1">
    <name type="scientific">Trichoderma harzianum</name>
    <name type="common">Hypocrea lixii</name>
    <dbReference type="NCBI Taxonomy" id="5544"/>
    <lineage>
        <taxon>Eukaryota</taxon>
        <taxon>Fungi</taxon>
        <taxon>Dikarya</taxon>
        <taxon>Ascomycota</taxon>
        <taxon>Pezizomycotina</taxon>
        <taxon>Sordariomycetes</taxon>
        <taxon>Hypocreomycetidae</taxon>
        <taxon>Hypocreales</taxon>
        <taxon>Hypocreaceae</taxon>
        <taxon>Trichoderma</taxon>
    </lineage>
</organism>
<proteinExistence type="predicted"/>
<dbReference type="AlphaFoldDB" id="H6V799"/>